<protein>
    <recommendedName>
        <fullName evidence="3">Lipoprotein</fullName>
    </recommendedName>
</protein>
<evidence type="ECO:0008006" key="3">
    <source>
        <dbReference type="Google" id="ProtNLM"/>
    </source>
</evidence>
<keyword evidence="2" id="KW-1185">Reference proteome</keyword>
<organism evidence="1 2">
    <name type="scientific">Pseudonocardia alni subsp. carboxydivorans</name>
    <dbReference type="NCBI Taxonomy" id="415010"/>
    <lineage>
        <taxon>Bacteria</taxon>
        <taxon>Bacillati</taxon>
        <taxon>Actinomycetota</taxon>
        <taxon>Actinomycetes</taxon>
        <taxon>Pseudonocardiales</taxon>
        <taxon>Pseudonocardiaceae</taxon>
        <taxon>Pseudonocardia</taxon>
    </lineage>
</organism>
<dbReference type="Proteomes" id="UP001367513">
    <property type="component" value="Unassembled WGS sequence"/>
</dbReference>
<proteinExistence type="predicted"/>
<reference evidence="1 2" key="1">
    <citation type="submission" date="2024-03" db="EMBL/GenBank/DDBJ databases">
        <title>Draft genome sequence of Pseudonocardia carboxydivorans JCM 14827.</title>
        <authorList>
            <person name="Duangmal K."/>
        </authorList>
    </citation>
    <scope>NUCLEOTIDE SEQUENCE [LARGE SCALE GENOMIC DNA]</scope>
    <source>
        <strain evidence="1 2">JCM 14827</strain>
    </source>
</reference>
<evidence type="ECO:0000313" key="2">
    <source>
        <dbReference type="Proteomes" id="UP001367513"/>
    </source>
</evidence>
<accession>A0ABU9AMH1</accession>
<sequence>MSPNQLSQRITPAGIIKRAVRGVARCGRLRIAALTVFLIAGGLTGCAGPDSDLRGQWVGTCSASPQASAVQAPLTLDFADDDTFTFTSLLVRRSILASGSYSTDDDQLSLTFTEPPEYRAFPGTGRYTVEDNTLTLSALQTGTTAMWCTLTHR</sequence>
<gene>
    <name evidence="1" type="ORF">WG925_25605</name>
</gene>
<dbReference type="EMBL" id="JBBPIX010000021">
    <property type="protein sequence ID" value="MEK6467126.1"/>
    <property type="molecule type" value="Genomic_DNA"/>
</dbReference>
<dbReference type="RefSeq" id="WP_068801032.1">
    <property type="nucleotide sequence ID" value="NZ_BAAAOD010000002.1"/>
</dbReference>
<name>A0ABU9AMH1_PSEA5</name>
<comment type="caution">
    <text evidence="1">The sequence shown here is derived from an EMBL/GenBank/DDBJ whole genome shotgun (WGS) entry which is preliminary data.</text>
</comment>
<evidence type="ECO:0000313" key="1">
    <source>
        <dbReference type="EMBL" id="MEK6467126.1"/>
    </source>
</evidence>